<evidence type="ECO:0000313" key="2">
    <source>
        <dbReference type="Proteomes" id="UP000824078"/>
    </source>
</evidence>
<evidence type="ECO:0000313" key="1">
    <source>
        <dbReference type="EMBL" id="HIU24016.1"/>
    </source>
</evidence>
<dbReference type="GO" id="GO:0009295">
    <property type="term" value="C:nucleoid"/>
    <property type="evidence" value="ECO:0007669"/>
    <property type="project" value="InterPro"/>
</dbReference>
<reference evidence="1" key="2">
    <citation type="journal article" date="2021" name="PeerJ">
        <title>Extensive microbial diversity within the chicken gut microbiome revealed by metagenomics and culture.</title>
        <authorList>
            <person name="Gilroy R."/>
            <person name="Ravi A."/>
            <person name="Getino M."/>
            <person name="Pursley I."/>
            <person name="Horton D.L."/>
            <person name="Alikhan N.F."/>
            <person name="Baker D."/>
            <person name="Gharbi K."/>
            <person name="Hall N."/>
            <person name="Watson M."/>
            <person name="Adriaenssens E.M."/>
            <person name="Foster-Nyarko E."/>
            <person name="Jarju S."/>
            <person name="Secka A."/>
            <person name="Antonio M."/>
            <person name="Oren A."/>
            <person name="Chaudhuri R.R."/>
            <person name="La Ragione R."/>
            <person name="Hildebrand F."/>
            <person name="Pallen M.J."/>
        </authorList>
    </citation>
    <scope>NUCLEOTIDE SEQUENCE</scope>
    <source>
        <strain evidence="1">ChiHjej12B11-29160</strain>
    </source>
</reference>
<dbReference type="EMBL" id="DVMQ01000013">
    <property type="protein sequence ID" value="HIU24016.1"/>
    <property type="molecule type" value="Genomic_DNA"/>
</dbReference>
<sequence>MIKISHAVLHAFDFEVGECDLSERELDLSVRQTKSYVTRLLRKVSGSAESRHGVFANTSAFAPEFTRYLSGSRGFLDFAADIARYFYEQLRMSEDAGQCDLLIADFEDTDAAGRQTEQQNDEVPQIAGETIEDDEESLARRAFAVLLLPRRQTFVHDVRSEQGLAYNDIVRHDSALPNPTQKIDTYAVIDGETLDIAFHDVERSIAGRRMLLVPEGFLSCSTEASGREVIEAVEKLVADVAEEYGIESAVAVSRAKSYVIDRASAADDVTPAEVGREVFQDNPAMVERYEQRLEERAYTDELPARVSVRKGVATRLAKKHRIRTDTGIEVSFPSEYAASSDYIEFGKDETGKITIELKNIGRIENR</sequence>
<gene>
    <name evidence="1" type="ORF">IAD17_03760</name>
</gene>
<organism evidence="1 2">
    <name type="scientific">Candidatus Coprovicinus avistercoris</name>
    <dbReference type="NCBI Taxonomy" id="2840754"/>
    <lineage>
        <taxon>Bacteria</taxon>
        <taxon>Bacillati</taxon>
        <taxon>Actinomycetota</taxon>
        <taxon>Coriobacteriia</taxon>
        <taxon>Coriobacteriales</taxon>
        <taxon>Coriobacteriaceae</taxon>
        <taxon>Coriobacteriaceae incertae sedis</taxon>
        <taxon>Candidatus Coprovicinus</taxon>
    </lineage>
</organism>
<comment type="caution">
    <text evidence="1">The sequence shown here is derived from an EMBL/GenBank/DDBJ whole genome shotgun (WGS) entry which is preliminary data.</text>
</comment>
<name>A0A9D1HWH2_9ACTN</name>
<proteinExistence type="predicted"/>
<reference evidence="1" key="1">
    <citation type="submission" date="2020-10" db="EMBL/GenBank/DDBJ databases">
        <authorList>
            <person name="Gilroy R."/>
        </authorList>
    </citation>
    <scope>NUCLEOTIDE SEQUENCE</scope>
    <source>
        <strain evidence="1">ChiHjej12B11-29160</strain>
    </source>
</reference>
<dbReference type="Proteomes" id="UP000824078">
    <property type="component" value="Unassembled WGS sequence"/>
</dbReference>
<accession>A0A9D1HWH2</accession>
<dbReference type="InterPro" id="IPR007358">
    <property type="entry name" value="Nucleoid_associated_NdpA"/>
</dbReference>
<dbReference type="AlphaFoldDB" id="A0A9D1HWH2"/>
<dbReference type="Pfam" id="PF04245">
    <property type="entry name" value="NA37"/>
    <property type="match status" value="1"/>
</dbReference>
<protein>
    <submittedName>
        <fullName evidence="1">Nucleoid-associated protein</fullName>
    </submittedName>
</protein>